<evidence type="ECO:0000259" key="7">
    <source>
        <dbReference type="PROSITE" id="PS52053"/>
    </source>
</evidence>
<comment type="similarity">
    <text evidence="6">Belongs to the LRR-containing bacterial E3 ligase family.</text>
</comment>
<evidence type="ECO:0000256" key="6">
    <source>
        <dbReference type="PROSITE-ProRule" id="PRU01398"/>
    </source>
</evidence>
<dbReference type="InterPro" id="IPR032675">
    <property type="entry name" value="LRR_dom_sf"/>
</dbReference>
<dbReference type="Pfam" id="PF13855">
    <property type="entry name" value="LRR_8"/>
    <property type="match status" value="1"/>
</dbReference>
<evidence type="ECO:0000256" key="3">
    <source>
        <dbReference type="ARBA" id="ARBA00022614"/>
    </source>
</evidence>
<accession>A0ABR6VE13</accession>
<evidence type="ECO:0000256" key="1">
    <source>
        <dbReference type="ARBA" id="ARBA00000900"/>
    </source>
</evidence>
<dbReference type="PANTHER" id="PTHR48051">
    <property type="match status" value="1"/>
</dbReference>
<dbReference type="Pfam" id="PF20178">
    <property type="entry name" value="ToxA_N"/>
    <property type="match status" value="1"/>
</dbReference>
<dbReference type="EC" id="2.3.2.27" evidence="2"/>
<keyword evidence="5" id="KW-0843">Virulence</keyword>
<dbReference type="InterPro" id="IPR050216">
    <property type="entry name" value="LRR_domain-containing"/>
</dbReference>
<evidence type="ECO:0000256" key="4">
    <source>
        <dbReference type="ARBA" id="ARBA00022737"/>
    </source>
</evidence>
<keyword evidence="6" id="KW-1035">Host cytoplasm</keyword>
<keyword evidence="6" id="KW-0833">Ubl conjugation pathway</keyword>
<dbReference type="Pfam" id="PF14496">
    <property type="entry name" value="NEL"/>
    <property type="match status" value="1"/>
</dbReference>
<protein>
    <recommendedName>
        <fullName evidence="2">RING-type E3 ubiquitin transferase</fullName>
        <ecNumber evidence="2">2.3.2.27</ecNumber>
    </recommendedName>
</protein>
<gene>
    <name evidence="8" type="ORF">HU747_23960</name>
</gene>
<dbReference type="Proteomes" id="UP000628086">
    <property type="component" value="Unassembled WGS sequence"/>
</dbReference>
<dbReference type="InterPro" id="IPR046673">
    <property type="entry name" value="ToxA_N"/>
</dbReference>
<dbReference type="PROSITE" id="PS52053">
    <property type="entry name" value="NEL"/>
    <property type="match status" value="1"/>
</dbReference>
<comment type="catalytic activity">
    <reaction evidence="1">
        <text>S-ubiquitinyl-[E2 ubiquitin-conjugating enzyme]-L-cysteine + [acceptor protein]-L-lysine = [E2 ubiquitin-conjugating enzyme]-L-cysteine + N(6)-ubiquitinyl-[acceptor protein]-L-lysine.</text>
        <dbReference type="EC" id="2.3.2.27"/>
    </reaction>
</comment>
<evidence type="ECO:0000313" key="8">
    <source>
        <dbReference type="EMBL" id="MBC3478644.1"/>
    </source>
</evidence>
<dbReference type="Gene3D" id="1.20.58.360">
    <property type="entry name" value="Shigella T3SS effector IpaH defines"/>
    <property type="match status" value="1"/>
</dbReference>
<keyword evidence="6" id="KW-0964">Secreted</keyword>
<comment type="caution">
    <text evidence="6">Lacks conserved residue(s) required for the propagation of feature annotation.</text>
</comment>
<dbReference type="SUPFAM" id="SSF52058">
    <property type="entry name" value="L domain-like"/>
    <property type="match status" value="1"/>
</dbReference>
<name>A0ABR6VE13_9PSED</name>
<dbReference type="Gene3D" id="3.80.10.10">
    <property type="entry name" value="Ribonuclease Inhibitor"/>
    <property type="match status" value="1"/>
</dbReference>
<evidence type="ECO:0000256" key="2">
    <source>
        <dbReference type="ARBA" id="ARBA00012483"/>
    </source>
</evidence>
<keyword evidence="3" id="KW-0433">Leucine-rich repeat</keyword>
<organism evidence="8 9">
    <name type="scientific">Pseudomonas taiwanensis</name>
    <dbReference type="NCBI Taxonomy" id="470150"/>
    <lineage>
        <taxon>Bacteria</taxon>
        <taxon>Pseudomonadati</taxon>
        <taxon>Pseudomonadota</taxon>
        <taxon>Gammaproteobacteria</taxon>
        <taxon>Pseudomonadales</taxon>
        <taxon>Pseudomonadaceae</taxon>
        <taxon>Pseudomonas</taxon>
    </lineage>
</organism>
<keyword evidence="4" id="KW-0677">Repeat</keyword>
<reference evidence="8 9" key="1">
    <citation type="journal article" date="2020" name="Microorganisms">
        <title>Reliable Identification of Environmental Pseudomonas Isolates Using the rpoD Gene.</title>
        <authorList>
            <consortium name="The Broad Institute Genome Sequencing Platform"/>
            <person name="Girard L."/>
            <person name="Lood C."/>
            <person name="Rokni-Zadeh H."/>
            <person name="van Noort V."/>
            <person name="Lavigne R."/>
            <person name="De Mot R."/>
        </authorList>
    </citation>
    <scope>NUCLEOTIDE SEQUENCE [LARGE SCALE GENOMIC DNA]</scope>
    <source>
        <strain evidence="8 9">RW7P2</strain>
    </source>
</reference>
<proteinExistence type="inferred from homology"/>
<dbReference type="PANTHER" id="PTHR48051:SF1">
    <property type="entry name" value="RAS SUPPRESSOR PROTEIN 1"/>
    <property type="match status" value="1"/>
</dbReference>
<dbReference type="EMBL" id="JABWRS010000027">
    <property type="protein sequence ID" value="MBC3478644.1"/>
    <property type="molecule type" value="Genomic_DNA"/>
</dbReference>
<sequence length="1505" mass="167738">MTLIPPSQQASSVQARLSTATDDFIQAQLPDWLRRASRGQIRKLRDSFKRHQASHDRLRAATHELLPLQQFAERQFQALLGDALPPGTQVSDLHWVTVSPDFAGQLAWPDFVYKPKYTHSPALSKLMQGFAADSRFYVGSGLVLEGANDVLVAADDAFIERCRTLDAGKLYQDQVEQVYGGQNLNLLAEDKRSGFILAIEIAALRGEISALEQIALRDIATHIPHTVGQPVPHSVNHVELLGQTLSNALLVVLREFDGVIKSVLLYLPSAPDQALRRFTSLAQLHEQLVSELQRPGLRQCLSEQVHLEHRATFLQTLDLRLKDARPDLQLVRGSIVEDAFLTLARAQVQQVKDDARLLLVPTAEVDAAAAGRRIQRWESVGMGLVNLVGLFNPVVGALLLGQLVVQTLSDVFEGAVDWSKGHQHEALEHVLSVAEALAYTVATVAGVAVVRSAFVDALEPIALDTHRKRLWSGDLTPYETMPEDRRLQPDGLYGQGKRRWMRVQTRYYEVHRPDPLGPWRLRHPLRDSAYGPVVQHNGQRGWRLQQAQPLEWDDGARMLDCLWPQASPVDAERARQILQVAGMDVDELRGLLVESRPAPINLADTLRRFEVDARIEAFIGHLNSGALGQDEEDLLAWCTAQHEVAGPEQGMRERLIEQMPLMRWRLFESFAYAPRSSSSLALVVSRDFPGLPKGYIPQVLSGIDRSELEIALVQQRLSLAMASKARSLLRVARLTRALEGFYLGSASCAETDELAIALLRQLPGRPADLNLEVREATPTGRLLAELDPAGPKTGRISLVRVGRHFQLFDGQGQSWRPSRTAPTTIFEAIAAVLSSAQLQALGLGDDPADELRQLLITRLPNAHDRCIELLGWPAQPRWFNPGQRLPDGRVGYVLSGRGQGAAQGSSKQTLLNGLRQLFPGLDDDQLEQELQRLLHGEDMPFAGLAALQDDHVQLQQALNRWVSAELNTTRQASRQLLSDRVLRAWRGQGEQVPAADGQPGGLRLALSLGELASLPALPGQVQFNHVTSLAINDSSITAVPADFLHSFVNVNNLNLSGNRLLAIPTGLAHMTQLRTLRLARNFIRMTLSAFQALASLPQLMRLDLSYNPLGVLYVPFGQLQHLVQLNVRHCRLSLWPGYIELCQHLQLADLRDNQLAEVAPETLQMPQSFRQAFVVERNLLSNRQVIRLYALDTIPEAPQAGLSQDDIRALWIGILPESARSERGSTWDAVMGASGSGPFAQLMGQLQYVSDYAQARRYLATQVWSLLEELQQHASLRERMFEWVDEVPTVRNRVADVFTRLQVRMFEARAERAAVQGVQGRALIALGRGLYRLDVIALLSREATVRVNEQRAIARRADPSATHLADVDGRDIDLLYRVRLREALSLPGQPQTMHGDSLPGITEESIFSDRQRIERVGGIEELAEDLSQRRFWQSYLENRHANDFQVLESAHRARIGRYHAENPQATAAERARALDDLQIAHDAAVHRHRVALTRHELRSETARLG</sequence>
<keyword evidence="9" id="KW-1185">Reference proteome</keyword>
<dbReference type="RefSeq" id="WP_186599150.1">
    <property type="nucleotide sequence ID" value="NZ_JABWRR010000020.1"/>
</dbReference>
<feature type="domain" description="NEL" evidence="7">
    <location>
        <begin position="1203"/>
        <end position="1505"/>
    </location>
</feature>
<comment type="caution">
    <text evidence="8">The sequence shown here is derived from an EMBL/GenBank/DDBJ whole genome shotgun (WGS) entry which is preliminary data.</text>
</comment>
<dbReference type="InterPro" id="IPR001611">
    <property type="entry name" value="Leu-rich_rpt"/>
</dbReference>
<evidence type="ECO:0000256" key="5">
    <source>
        <dbReference type="ARBA" id="ARBA00023026"/>
    </source>
</evidence>
<dbReference type="InterPro" id="IPR029487">
    <property type="entry name" value="NEL_dom"/>
</dbReference>
<evidence type="ECO:0000313" key="9">
    <source>
        <dbReference type="Proteomes" id="UP000628086"/>
    </source>
</evidence>